<organism evidence="1 2">
    <name type="scientific">Altererythrobacter lutimaris</name>
    <dbReference type="NCBI Taxonomy" id="2743979"/>
    <lineage>
        <taxon>Bacteria</taxon>
        <taxon>Pseudomonadati</taxon>
        <taxon>Pseudomonadota</taxon>
        <taxon>Alphaproteobacteria</taxon>
        <taxon>Sphingomonadales</taxon>
        <taxon>Erythrobacteraceae</taxon>
        <taxon>Altererythrobacter</taxon>
    </lineage>
</organism>
<proteinExistence type="predicted"/>
<accession>A0A850HBH5</accession>
<dbReference type="GO" id="GO:0006508">
    <property type="term" value="P:proteolysis"/>
    <property type="evidence" value="ECO:0007669"/>
    <property type="project" value="UniProtKB-KW"/>
</dbReference>
<dbReference type="SUPFAM" id="SSF50630">
    <property type="entry name" value="Acid proteases"/>
    <property type="match status" value="2"/>
</dbReference>
<keyword evidence="1" id="KW-0645">Protease</keyword>
<dbReference type="InterPro" id="IPR021109">
    <property type="entry name" value="Peptidase_aspartic_dom_sf"/>
</dbReference>
<keyword evidence="1" id="KW-0378">Hydrolase</keyword>
<dbReference type="InterPro" id="IPR034122">
    <property type="entry name" value="Retropepsin-like_bacterial"/>
</dbReference>
<dbReference type="Gene3D" id="2.40.70.10">
    <property type="entry name" value="Acid Proteases"/>
    <property type="match status" value="2"/>
</dbReference>
<dbReference type="PROSITE" id="PS00141">
    <property type="entry name" value="ASP_PROTEASE"/>
    <property type="match status" value="1"/>
</dbReference>
<dbReference type="EMBL" id="JABWTA010000001">
    <property type="protein sequence ID" value="NVE94890.1"/>
    <property type="molecule type" value="Genomic_DNA"/>
</dbReference>
<comment type="caution">
    <text evidence="1">The sequence shown here is derived from an EMBL/GenBank/DDBJ whole genome shotgun (WGS) entry which is preliminary data.</text>
</comment>
<dbReference type="GO" id="GO:0004190">
    <property type="term" value="F:aspartic-type endopeptidase activity"/>
    <property type="evidence" value="ECO:0007669"/>
    <property type="project" value="InterPro"/>
</dbReference>
<keyword evidence="2" id="KW-1185">Reference proteome</keyword>
<dbReference type="CDD" id="cd05483">
    <property type="entry name" value="retropepsin_like_bacteria"/>
    <property type="match status" value="1"/>
</dbReference>
<dbReference type="AlphaFoldDB" id="A0A850HBH5"/>
<sequence>MLASTLALVSSSVAQTPVADQAIAPNLSDPETELLQLEEERNKRLTLPVNIEGVGPFDFMIDTGSQATVVTHEINERLALPDAGTAIVVGMASRREVNLVELDGLQFGSRTIDGLTAPVLERAHIGADGIIGLDSLQDMRVLFDFRKKTIAVADATEKLSSRGFEIIVRARPREGQLLITQATVEGVKATVIIDTGAQATLGNLALRERIRKRREQQQVVTTDVNGVSITTPLTFARSLRIQGLELKNLPITYADAPAFEALGLKDEPVLSLGMQHLKAFDRVAIDFNKRRVLFDLPNNARSSRGSI</sequence>
<evidence type="ECO:0000313" key="1">
    <source>
        <dbReference type="EMBL" id="NVE94890.1"/>
    </source>
</evidence>
<protein>
    <submittedName>
        <fullName evidence="1">Aspartyl protease family protein</fullName>
    </submittedName>
</protein>
<gene>
    <name evidence="1" type="ORF">HUO12_08280</name>
</gene>
<name>A0A850HBH5_9SPHN</name>
<dbReference type="Proteomes" id="UP000546031">
    <property type="component" value="Unassembled WGS sequence"/>
</dbReference>
<reference evidence="1 2" key="1">
    <citation type="submission" date="2020-06" db="EMBL/GenBank/DDBJ databases">
        <title>Altererythrobacter lutimaris sp. nov., a marine bacterium isolated from a tidal flat.</title>
        <authorList>
            <person name="Kim D."/>
            <person name="Yoo Y."/>
            <person name="Kim J.-J."/>
        </authorList>
    </citation>
    <scope>NUCLEOTIDE SEQUENCE [LARGE SCALE GENOMIC DNA]</scope>
    <source>
        <strain evidence="1 2">JGD-16</strain>
    </source>
</reference>
<dbReference type="Pfam" id="PF13650">
    <property type="entry name" value="Asp_protease_2"/>
    <property type="match status" value="2"/>
</dbReference>
<dbReference type="InterPro" id="IPR001969">
    <property type="entry name" value="Aspartic_peptidase_AS"/>
</dbReference>
<evidence type="ECO:0000313" key="2">
    <source>
        <dbReference type="Proteomes" id="UP000546031"/>
    </source>
</evidence>